<feature type="domain" description="PPIase FKBP-type" evidence="7">
    <location>
        <begin position="12"/>
        <end position="76"/>
    </location>
</feature>
<protein>
    <recommendedName>
        <fullName evidence="6">Peptidyl-prolyl cis-trans isomerase</fullName>
        <ecNumber evidence="6">5.2.1.8</ecNumber>
    </recommendedName>
</protein>
<evidence type="ECO:0000259" key="7">
    <source>
        <dbReference type="PROSITE" id="PS50059"/>
    </source>
</evidence>
<evidence type="ECO:0000256" key="2">
    <source>
        <dbReference type="ARBA" id="ARBA00006577"/>
    </source>
</evidence>
<comment type="catalytic activity">
    <reaction evidence="1 5 6">
        <text>[protein]-peptidylproline (omega=180) = [protein]-peptidylproline (omega=0)</text>
        <dbReference type="Rhea" id="RHEA:16237"/>
        <dbReference type="Rhea" id="RHEA-COMP:10747"/>
        <dbReference type="Rhea" id="RHEA-COMP:10748"/>
        <dbReference type="ChEBI" id="CHEBI:83833"/>
        <dbReference type="ChEBI" id="CHEBI:83834"/>
        <dbReference type="EC" id="5.2.1.8"/>
    </reaction>
</comment>
<gene>
    <name evidence="8" type="ORF">GCM10007392_23510</name>
</gene>
<dbReference type="Gene3D" id="2.40.10.330">
    <property type="match status" value="1"/>
</dbReference>
<sequence length="153" mass="16834">MNQTDMNQIQENSQVTLHFALRLANGETVDSTFDGRPATLTIGDGNLPEGFEKHLLGLSQGDHRTVRVAPEDAFGQPNPQNRQQFKRDQFSQGETLELGMVMSFADAGKNELPGVIAEIDGDWVTVDFNHPLAGKELDFEVEILNIEAATDGH</sequence>
<dbReference type="NCBIfam" id="NF011676">
    <property type="entry name" value="PRK15095.1"/>
    <property type="match status" value="1"/>
</dbReference>
<dbReference type="InterPro" id="IPR001179">
    <property type="entry name" value="PPIase_FKBP_dom"/>
</dbReference>
<evidence type="ECO:0000256" key="3">
    <source>
        <dbReference type="ARBA" id="ARBA00023110"/>
    </source>
</evidence>
<name>A0A918K9M8_9GAMM</name>
<evidence type="ECO:0000256" key="5">
    <source>
        <dbReference type="PROSITE-ProRule" id="PRU00277"/>
    </source>
</evidence>
<dbReference type="PANTHER" id="PTHR47861:SF4">
    <property type="entry name" value="FKBP-TYPE 16 KDA PEPTIDYL-PROLYL CIS-TRANS ISOMERASE"/>
    <property type="match status" value="1"/>
</dbReference>
<dbReference type="Gene3D" id="3.10.50.40">
    <property type="match status" value="1"/>
</dbReference>
<comment type="caution">
    <text evidence="8">The sequence shown here is derived from an EMBL/GenBank/DDBJ whole genome shotgun (WGS) entry which is preliminary data.</text>
</comment>
<dbReference type="Proteomes" id="UP000626148">
    <property type="component" value="Unassembled WGS sequence"/>
</dbReference>
<evidence type="ECO:0000313" key="9">
    <source>
        <dbReference type="Proteomes" id="UP000626148"/>
    </source>
</evidence>
<dbReference type="GO" id="GO:0003755">
    <property type="term" value="F:peptidyl-prolyl cis-trans isomerase activity"/>
    <property type="evidence" value="ECO:0007669"/>
    <property type="project" value="UniProtKB-UniRule"/>
</dbReference>
<keyword evidence="3 5" id="KW-0697">Rotamase</keyword>
<organism evidence="8 9">
    <name type="scientific">Saccharospirillum salsuginis</name>
    <dbReference type="NCBI Taxonomy" id="418750"/>
    <lineage>
        <taxon>Bacteria</taxon>
        <taxon>Pseudomonadati</taxon>
        <taxon>Pseudomonadota</taxon>
        <taxon>Gammaproteobacteria</taxon>
        <taxon>Oceanospirillales</taxon>
        <taxon>Saccharospirillaceae</taxon>
        <taxon>Saccharospirillum</taxon>
    </lineage>
</organism>
<proteinExistence type="inferred from homology"/>
<dbReference type="InterPro" id="IPR046357">
    <property type="entry name" value="PPIase_dom_sf"/>
</dbReference>
<reference evidence="8" key="1">
    <citation type="journal article" date="2014" name="Int. J. Syst. Evol. Microbiol.">
        <title>Complete genome sequence of Corynebacterium casei LMG S-19264T (=DSM 44701T), isolated from a smear-ripened cheese.</title>
        <authorList>
            <consortium name="US DOE Joint Genome Institute (JGI-PGF)"/>
            <person name="Walter F."/>
            <person name="Albersmeier A."/>
            <person name="Kalinowski J."/>
            <person name="Ruckert C."/>
        </authorList>
    </citation>
    <scope>NUCLEOTIDE SEQUENCE</scope>
    <source>
        <strain evidence="8">KCTC 22169</strain>
    </source>
</reference>
<evidence type="ECO:0000256" key="4">
    <source>
        <dbReference type="ARBA" id="ARBA00023235"/>
    </source>
</evidence>
<dbReference type="EC" id="5.2.1.8" evidence="6"/>
<dbReference type="InterPro" id="IPR048261">
    <property type="entry name" value="SlpA/SlyD-like_ins_sf"/>
</dbReference>
<dbReference type="PANTHER" id="PTHR47861">
    <property type="entry name" value="FKBP-TYPE PEPTIDYL-PROLYL CIS-TRANS ISOMERASE SLYD"/>
    <property type="match status" value="1"/>
</dbReference>
<reference evidence="8" key="2">
    <citation type="submission" date="2020-09" db="EMBL/GenBank/DDBJ databases">
        <authorList>
            <person name="Sun Q."/>
            <person name="Kim S."/>
        </authorList>
    </citation>
    <scope>NUCLEOTIDE SEQUENCE</scope>
    <source>
        <strain evidence="8">KCTC 22169</strain>
    </source>
</reference>
<evidence type="ECO:0000313" key="8">
    <source>
        <dbReference type="EMBL" id="GGX55182.1"/>
    </source>
</evidence>
<dbReference type="Pfam" id="PF00254">
    <property type="entry name" value="FKBP_C"/>
    <property type="match status" value="1"/>
</dbReference>
<dbReference type="PROSITE" id="PS50059">
    <property type="entry name" value="FKBP_PPIASE"/>
    <property type="match status" value="1"/>
</dbReference>
<dbReference type="AlphaFoldDB" id="A0A918K9M8"/>
<dbReference type="SUPFAM" id="SSF54534">
    <property type="entry name" value="FKBP-like"/>
    <property type="match status" value="1"/>
</dbReference>
<comment type="similarity">
    <text evidence="2 6">Belongs to the FKBP-type PPIase family.</text>
</comment>
<keyword evidence="9" id="KW-1185">Reference proteome</keyword>
<accession>A0A918K9M8</accession>
<evidence type="ECO:0000256" key="1">
    <source>
        <dbReference type="ARBA" id="ARBA00000971"/>
    </source>
</evidence>
<keyword evidence="4 5" id="KW-0413">Isomerase</keyword>
<dbReference type="EMBL" id="BMXR01000005">
    <property type="protein sequence ID" value="GGX55182.1"/>
    <property type="molecule type" value="Genomic_DNA"/>
</dbReference>
<evidence type="ECO:0000256" key="6">
    <source>
        <dbReference type="RuleBase" id="RU003915"/>
    </source>
</evidence>